<evidence type="ECO:0000256" key="1">
    <source>
        <dbReference type="SAM" id="MobiDB-lite"/>
    </source>
</evidence>
<evidence type="ECO:0000313" key="3">
    <source>
        <dbReference type="Proteomes" id="UP000266861"/>
    </source>
</evidence>
<name>A0A397JST9_9GLOM</name>
<feature type="region of interest" description="Disordered" evidence="1">
    <location>
        <begin position="17"/>
        <end position="36"/>
    </location>
</feature>
<dbReference type="EMBL" id="PQFF01000017">
    <property type="protein sequence ID" value="RHZ89106.1"/>
    <property type="molecule type" value="Genomic_DNA"/>
</dbReference>
<accession>A0A397JST9</accession>
<dbReference type="AlphaFoldDB" id="A0A397JST9"/>
<keyword evidence="3" id="KW-1185">Reference proteome</keyword>
<proteinExistence type="predicted"/>
<feature type="compositionally biased region" description="Polar residues" evidence="1">
    <location>
        <begin position="19"/>
        <end position="28"/>
    </location>
</feature>
<comment type="caution">
    <text evidence="2">The sequence shown here is derived from an EMBL/GenBank/DDBJ whole genome shotgun (WGS) entry which is preliminary data.</text>
</comment>
<sequence>MSGMEFARFITECVERSNGPENNIQFSTPDKHSSVAKKPLKNDKVNKVLANYKSKEYKEAIELMETMGKPQSNLANNLKTNQENQRRLLETLAGEEMIENREASEGITMSLLKKEITRIKSDLEINRNNKEK</sequence>
<reference evidence="2 3" key="1">
    <citation type="submission" date="2018-08" db="EMBL/GenBank/DDBJ databases">
        <title>Genome and evolution of the arbuscular mycorrhizal fungus Diversispora epigaea (formerly Glomus versiforme) and its bacterial endosymbionts.</title>
        <authorList>
            <person name="Sun X."/>
            <person name="Fei Z."/>
            <person name="Harrison M."/>
        </authorList>
    </citation>
    <scope>NUCLEOTIDE SEQUENCE [LARGE SCALE GENOMIC DNA]</scope>
    <source>
        <strain evidence="2 3">IT104</strain>
    </source>
</reference>
<dbReference type="Proteomes" id="UP000266861">
    <property type="component" value="Unassembled WGS sequence"/>
</dbReference>
<organism evidence="2 3">
    <name type="scientific">Diversispora epigaea</name>
    <dbReference type="NCBI Taxonomy" id="1348612"/>
    <lineage>
        <taxon>Eukaryota</taxon>
        <taxon>Fungi</taxon>
        <taxon>Fungi incertae sedis</taxon>
        <taxon>Mucoromycota</taxon>
        <taxon>Glomeromycotina</taxon>
        <taxon>Glomeromycetes</taxon>
        <taxon>Diversisporales</taxon>
        <taxon>Diversisporaceae</taxon>
        <taxon>Diversispora</taxon>
    </lineage>
</organism>
<protein>
    <submittedName>
        <fullName evidence="2">Uncharacterized protein</fullName>
    </submittedName>
</protein>
<dbReference type="OrthoDB" id="2330589at2759"/>
<evidence type="ECO:0000313" key="2">
    <source>
        <dbReference type="EMBL" id="RHZ89106.1"/>
    </source>
</evidence>
<gene>
    <name evidence="2" type="ORF">Glove_19g394</name>
</gene>